<evidence type="ECO:0000313" key="3">
    <source>
        <dbReference type="Proteomes" id="UP000512167"/>
    </source>
</evidence>
<sequence>MSTETYIIYGLAIVLLLVSFFKDKEKTKKALIKAYKSFVKLMPVLIPLFLFVGILLAVITPSFISSILGEESGFLGYVIGMSIGSITFMSPFVAYPQVAGFLVTLMSVGLVYFAMESKFFNKKAAIYRNIISFIGAILVVLVVVVIYS</sequence>
<dbReference type="RefSeq" id="WP_312032457.1">
    <property type="nucleotide sequence ID" value="NZ_CP051151.1"/>
</dbReference>
<dbReference type="Proteomes" id="UP000512167">
    <property type="component" value="Chromosome"/>
</dbReference>
<proteinExistence type="predicted"/>
<reference evidence="2 3" key="1">
    <citation type="submission" date="2020-04" db="EMBL/GenBank/DDBJ databases">
        <authorList>
            <person name="Zheng R.K."/>
            <person name="Sun C.M."/>
        </authorList>
    </citation>
    <scope>NUCLEOTIDE SEQUENCE [LARGE SCALE GENOMIC DNA]</scope>
    <source>
        <strain evidence="3">zrk29</strain>
    </source>
</reference>
<organism evidence="2 3">
    <name type="scientific">Hujiaoplasma nucleasis</name>
    <dbReference type="NCBI Taxonomy" id="2725268"/>
    <lineage>
        <taxon>Bacteria</taxon>
        <taxon>Bacillati</taxon>
        <taxon>Mycoplasmatota</taxon>
        <taxon>Mollicutes</taxon>
        <taxon>Candidatus Izemoplasmatales</taxon>
        <taxon>Hujiaoplasmataceae</taxon>
        <taxon>Hujiaoplasma</taxon>
    </lineage>
</organism>
<protein>
    <submittedName>
        <fullName evidence="2">Permease</fullName>
    </submittedName>
</protein>
<name>A0A7L6N655_9MOLU</name>
<feature type="transmembrane region" description="Helical" evidence="1">
    <location>
        <begin position="126"/>
        <end position="147"/>
    </location>
</feature>
<accession>A0A7L6N655</accession>
<feature type="transmembrane region" description="Helical" evidence="1">
    <location>
        <begin position="88"/>
        <end position="114"/>
    </location>
</feature>
<feature type="transmembrane region" description="Helical" evidence="1">
    <location>
        <begin position="6"/>
        <end position="23"/>
    </location>
</feature>
<feature type="transmembrane region" description="Helical" evidence="1">
    <location>
        <begin position="44"/>
        <end position="68"/>
    </location>
</feature>
<evidence type="ECO:0000313" key="2">
    <source>
        <dbReference type="EMBL" id="QLY39964.1"/>
    </source>
</evidence>
<keyword evidence="1" id="KW-0812">Transmembrane</keyword>
<keyword evidence="1" id="KW-1133">Transmembrane helix</keyword>
<dbReference type="AlphaFoldDB" id="A0A7L6N655"/>
<dbReference type="KEGG" id="tbk:HF295_03460"/>
<keyword evidence="3" id="KW-1185">Reference proteome</keyword>
<evidence type="ECO:0000256" key="1">
    <source>
        <dbReference type="SAM" id="Phobius"/>
    </source>
</evidence>
<dbReference type="EMBL" id="CP051151">
    <property type="protein sequence ID" value="QLY39964.1"/>
    <property type="molecule type" value="Genomic_DNA"/>
</dbReference>
<keyword evidence="1" id="KW-0472">Membrane</keyword>
<gene>
    <name evidence="2" type="ORF">HF295_03460</name>
</gene>